<proteinExistence type="predicted"/>
<dbReference type="EMBL" id="JAQQFN010000093">
    <property type="protein sequence ID" value="MFL9889259.1"/>
    <property type="molecule type" value="Genomic_DNA"/>
</dbReference>
<evidence type="ECO:0000313" key="3">
    <source>
        <dbReference type="Proteomes" id="UP001629249"/>
    </source>
</evidence>
<reference evidence="2 3" key="1">
    <citation type="journal article" date="2024" name="Chem. Sci.">
        <title>Discovery of megapolipeptins by genome mining of a Burkholderiales bacteria collection.</title>
        <authorList>
            <person name="Paulo B.S."/>
            <person name="Recchia M.J.J."/>
            <person name="Lee S."/>
            <person name="Fergusson C.H."/>
            <person name="Romanowski S.B."/>
            <person name="Hernandez A."/>
            <person name="Krull N."/>
            <person name="Liu D.Y."/>
            <person name="Cavanagh H."/>
            <person name="Bos A."/>
            <person name="Gray C.A."/>
            <person name="Murphy B.T."/>
            <person name="Linington R.G."/>
            <person name="Eustaquio A.S."/>
        </authorList>
    </citation>
    <scope>NUCLEOTIDE SEQUENCE [LARGE SCALE GENOMIC DNA]</scope>
    <source>
        <strain evidence="2 3">RL16-012-BIC-B</strain>
    </source>
</reference>
<protein>
    <submittedName>
        <fullName evidence="2">Cytochrome c peroxidase</fullName>
    </submittedName>
</protein>
<dbReference type="SUPFAM" id="SSF46626">
    <property type="entry name" value="Cytochrome c"/>
    <property type="match status" value="1"/>
</dbReference>
<dbReference type="GO" id="GO:0004601">
    <property type="term" value="F:peroxidase activity"/>
    <property type="evidence" value="ECO:0007669"/>
    <property type="project" value="UniProtKB-KW"/>
</dbReference>
<dbReference type="InterPro" id="IPR004852">
    <property type="entry name" value="Di-haem_cyt_c_peroxidsae"/>
</dbReference>
<dbReference type="Proteomes" id="UP001629249">
    <property type="component" value="Unassembled WGS sequence"/>
</dbReference>
<organism evidence="2 3">
    <name type="scientific">Paraburkholderia agricolaris</name>
    <dbReference type="NCBI Taxonomy" id="2152888"/>
    <lineage>
        <taxon>Bacteria</taxon>
        <taxon>Pseudomonadati</taxon>
        <taxon>Pseudomonadota</taxon>
        <taxon>Betaproteobacteria</taxon>
        <taxon>Burkholderiales</taxon>
        <taxon>Burkholderiaceae</taxon>
        <taxon>Paraburkholderia</taxon>
    </lineage>
</organism>
<evidence type="ECO:0000313" key="2">
    <source>
        <dbReference type="EMBL" id="MFL9889259.1"/>
    </source>
</evidence>
<keyword evidence="3" id="KW-1185">Reference proteome</keyword>
<dbReference type="InterPro" id="IPR036909">
    <property type="entry name" value="Cyt_c-like_dom_sf"/>
</dbReference>
<sequence>MAAGATPNDAQPVYSDAAALGKLMFFDASLSASGKMSCASCHSPSHAYG</sequence>
<name>A0ABW9A499_9BURK</name>
<accession>A0ABW9A499</accession>
<feature type="domain" description="Di-haem cytochrome c peroxidase" evidence="1">
    <location>
        <begin position="17"/>
        <end position="48"/>
    </location>
</feature>
<dbReference type="Pfam" id="PF03150">
    <property type="entry name" value="CCP_MauG"/>
    <property type="match status" value="1"/>
</dbReference>
<keyword evidence="2" id="KW-0575">Peroxidase</keyword>
<gene>
    <name evidence="2" type="ORF">PQR66_40030</name>
</gene>
<evidence type="ECO:0000259" key="1">
    <source>
        <dbReference type="Pfam" id="PF03150"/>
    </source>
</evidence>
<dbReference type="Gene3D" id="1.10.760.10">
    <property type="entry name" value="Cytochrome c-like domain"/>
    <property type="match status" value="1"/>
</dbReference>
<feature type="non-terminal residue" evidence="2">
    <location>
        <position position="49"/>
    </location>
</feature>
<comment type="caution">
    <text evidence="2">The sequence shown here is derived from an EMBL/GenBank/DDBJ whole genome shotgun (WGS) entry which is preliminary data.</text>
</comment>
<keyword evidence="2" id="KW-0560">Oxidoreductase</keyword>